<evidence type="ECO:0000256" key="1">
    <source>
        <dbReference type="SAM" id="SignalP"/>
    </source>
</evidence>
<gene>
    <name evidence="3" type="ORF">AAD027_01280</name>
</gene>
<organism evidence="3 4">
    <name type="scientific">Pseudoxanthomonas putridarboris</name>
    <dbReference type="NCBI Taxonomy" id="752605"/>
    <lineage>
        <taxon>Bacteria</taxon>
        <taxon>Pseudomonadati</taxon>
        <taxon>Pseudomonadota</taxon>
        <taxon>Gammaproteobacteria</taxon>
        <taxon>Lysobacterales</taxon>
        <taxon>Lysobacteraceae</taxon>
        <taxon>Pseudoxanthomonas</taxon>
    </lineage>
</organism>
<dbReference type="InterPro" id="IPR002509">
    <property type="entry name" value="NODB_dom"/>
</dbReference>
<name>A0ABU9IVM0_9GAMM</name>
<evidence type="ECO:0000259" key="2">
    <source>
        <dbReference type="Pfam" id="PF01522"/>
    </source>
</evidence>
<reference evidence="3 4" key="1">
    <citation type="submission" date="2024-04" db="EMBL/GenBank/DDBJ databases">
        <title>Draft genome sequence of Pseudoxanthomonas putridarboris WD12.</title>
        <authorList>
            <person name="Oh J."/>
        </authorList>
    </citation>
    <scope>NUCLEOTIDE SEQUENCE [LARGE SCALE GENOMIC DNA]</scope>
    <source>
        <strain evidence="3 4">WD12</strain>
    </source>
</reference>
<evidence type="ECO:0000313" key="4">
    <source>
        <dbReference type="Proteomes" id="UP001459204"/>
    </source>
</evidence>
<dbReference type="Proteomes" id="UP001459204">
    <property type="component" value="Unassembled WGS sequence"/>
</dbReference>
<keyword evidence="1" id="KW-0732">Signal</keyword>
<dbReference type="EMBL" id="JBBWWT010000001">
    <property type="protein sequence ID" value="MEL1263007.1"/>
    <property type="molecule type" value="Genomic_DNA"/>
</dbReference>
<keyword evidence="3" id="KW-0378">Hydrolase</keyword>
<sequence>MKGSLAVTAVLFAGMWLACSPALAQQAPFAWPDGRKAAVSLAYDDALDSQLDNAIPALDRHGLKGSFYLQLSRDPVRLRLEEWRGAARNGHELGNHTLFHQCAGSLPDRDWVEPQRDLDTTSAAQMKDQVLLANVMLTAIDGQRERTMTVPCGDAVARDGNYIGLVAPEFVAIKLGNATVVEDMRTLDLHAVPVEVPVDATGRQLIAQVEAAARQGTMVNFTFHGIGGDYLAVSDEAHEELLQYLAAHQDTYWVDTFLNLMRYVRDRRTDEGARP</sequence>
<dbReference type="CDD" id="cd10967">
    <property type="entry name" value="CE4_GLA_like_6s"/>
    <property type="match status" value="1"/>
</dbReference>
<keyword evidence="4" id="KW-1185">Reference proteome</keyword>
<protein>
    <submittedName>
        <fullName evidence="3">Polysaccharide deacetylase family protein</fullName>
        <ecNumber evidence="3">3.-.-.-</ecNumber>
    </submittedName>
</protein>
<dbReference type="InterPro" id="IPR011330">
    <property type="entry name" value="Glyco_hydro/deAcase_b/a-brl"/>
</dbReference>
<comment type="caution">
    <text evidence="3">The sequence shown here is derived from an EMBL/GenBank/DDBJ whole genome shotgun (WGS) entry which is preliminary data.</text>
</comment>
<dbReference type="EC" id="3.-.-.-" evidence="3"/>
<feature type="chain" id="PRO_5047535899" evidence="1">
    <location>
        <begin position="25"/>
        <end position="275"/>
    </location>
</feature>
<dbReference type="GO" id="GO:0016787">
    <property type="term" value="F:hydrolase activity"/>
    <property type="evidence" value="ECO:0007669"/>
    <property type="project" value="UniProtKB-KW"/>
</dbReference>
<feature type="signal peptide" evidence="1">
    <location>
        <begin position="1"/>
        <end position="24"/>
    </location>
</feature>
<dbReference type="Gene3D" id="3.20.20.370">
    <property type="entry name" value="Glycoside hydrolase/deacetylase"/>
    <property type="match status" value="1"/>
</dbReference>
<dbReference type="SUPFAM" id="SSF88713">
    <property type="entry name" value="Glycoside hydrolase/deacetylase"/>
    <property type="match status" value="1"/>
</dbReference>
<dbReference type="Pfam" id="PF01522">
    <property type="entry name" value="Polysacc_deac_1"/>
    <property type="match status" value="1"/>
</dbReference>
<dbReference type="RefSeq" id="WP_341724206.1">
    <property type="nucleotide sequence ID" value="NZ_JBBWWT010000001.1"/>
</dbReference>
<proteinExistence type="predicted"/>
<dbReference type="PROSITE" id="PS51257">
    <property type="entry name" value="PROKAR_LIPOPROTEIN"/>
    <property type="match status" value="1"/>
</dbReference>
<accession>A0ABU9IVM0</accession>
<feature type="domain" description="NodB homology" evidence="2">
    <location>
        <begin position="35"/>
        <end position="154"/>
    </location>
</feature>
<evidence type="ECO:0000313" key="3">
    <source>
        <dbReference type="EMBL" id="MEL1263007.1"/>
    </source>
</evidence>